<evidence type="ECO:0000256" key="8">
    <source>
        <dbReference type="HAMAP-Rule" id="MF_02220"/>
    </source>
</evidence>
<dbReference type="RefSeq" id="WP_138318780.1">
    <property type="nucleotide sequence ID" value="NZ_VCBC01000004.1"/>
</dbReference>
<keyword evidence="7 8" id="KW-0119">Carbohydrate metabolism</keyword>
<evidence type="ECO:0000256" key="2">
    <source>
        <dbReference type="ARBA" id="ARBA00022629"/>
    </source>
</evidence>
<dbReference type="PANTHER" id="PTHR43095">
    <property type="entry name" value="SUGAR KINASE"/>
    <property type="match status" value="1"/>
</dbReference>
<dbReference type="GO" id="GO:0042732">
    <property type="term" value="P:D-xylose metabolic process"/>
    <property type="evidence" value="ECO:0007669"/>
    <property type="project" value="UniProtKB-KW"/>
</dbReference>
<dbReference type="PIRSF" id="PIRSF000538">
    <property type="entry name" value="GlpK"/>
    <property type="match status" value="1"/>
</dbReference>
<evidence type="ECO:0000256" key="3">
    <source>
        <dbReference type="ARBA" id="ARBA00022679"/>
    </source>
</evidence>
<evidence type="ECO:0000256" key="7">
    <source>
        <dbReference type="ARBA" id="ARBA00023277"/>
    </source>
</evidence>
<dbReference type="InterPro" id="IPR050406">
    <property type="entry name" value="FGGY_Carb_Kinase"/>
</dbReference>
<feature type="active site" description="Proton acceptor" evidence="8">
    <location>
        <position position="235"/>
    </location>
</feature>
<comment type="function">
    <text evidence="8">Catalyzes the phosphorylation of D-xylulose to D-xylulose 5-phosphate.</text>
</comment>
<keyword evidence="4 8" id="KW-0547">Nucleotide-binding</keyword>
<keyword evidence="5 8" id="KW-0418">Kinase</keyword>
<dbReference type="EMBL" id="VCBC01000004">
    <property type="protein sequence ID" value="TLU66715.1"/>
    <property type="molecule type" value="Genomic_DNA"/>
</dbReference>
<keyword evidence="14" id="KW-1185">Reference proteome</keyword>
<evidence type="ECO:0000259" key="12">
    <source>
        <dbReference type="Pfam" id="PF02782"/>
    </source>
</evidence>
<keyword evidence="3 8" id="KW-0808">Transferase</keyword>
<feature type="domain" description="Carbohydrate kinase FGGY C-terminal" evidence="12">
    <location>
        <begin position="252"/>
        <end position="437"/>
    </location>
</feature>
<dbReference type="GO" id="GO:0005998">
    <property type="term" value="P:xylulose catabolic process"/>
    <property type="evidence" value="ECO:0007669"/>
    <property type="project" value="UniProtKB-UniRule"/>
</dbReference>
<evidence type="ECO:0000256" key="5">
    <source>
        <dbReference type="ARBA" id="ARBA00022777"/>
    </source>
</evidence>
<protein>
    <recommendedName>
        <fullName evidence="8 10">Xylulose kinase</fullName>
        <shortName evidence="8 10">Xylulokinase</shortName>
        <ecNumber evidence="8 10">2.7.1.17</ecNumber>
    </recommendedName>
</protein>
<comment type="caution">
    <text evidence="13">The sequence shown here is derived from an EMBL/GenBank/DDBJ whole genome shotgun (WGS) entry which is preliminary data.</text>
</comment>
<dbReference type="Pfam" id="PF02782">
    <property type="entry name" value="FGGY_C"/>
    <property type="match status" value="1"/>
</dbReference>
<dbReference type="Gene3D" id="3.30.420.40">
    <property type="match status" value="2"/>
</dbReference>
<dbReference type="SUPFAM" id="SSF53067">
    <property type="entry name" value="Actin-like ATPase domain"/>
    <property type="match status" value="2"/>
</dbReference>
<keyword evidence="6 8" id="KW-0067">ATP-binding</keyword>
<name>A0A5R9IMF6_9GAMM</name>
<comment type="similarity">
    <text evidence="1 8 9">Belongs to the FGGY kinase family.</text>
</comment>
<dbReference type="Proteomes" id="UP000307790">
    <property type="component" value="Unassembled WGS sequence"/>
</dbReference>
<feature type="site" description="Important for activity" evidence="8">
    <location>
        <position position="6"/>
    </location>
</feature>
<dbReference type="CDD" id="cd07808">
    <property type="entry name" value="ASKHA_NBD_FGGY_EcXK-like"/>
    <property type="match status" value="1"/>
</dbReference>
<dbReference type="PROSITE" id="PS00445">
    <property type="entry name" value="FGGY_KINASES_2"/>
    <property type="match status" value="1"/>
</dbReference>
<dbReference type="Pfam" id="PF00370">
    <property type="entry name" value="FGGY_N"/>
    <property type="match status" value="1"/>
</dbReference>
<evidence type="ECO:0000313" key="14">
    <source>
        <dbReference type="Proteomes" id="UP000307790"/>
    </source>
</evidence>
<dbReference type="GO" id="GO:0005524">
    <property type="term" value="F:ATP binding"/>
    <property type="evidence" value="ECO:0007669"/>
    <property type="project" value="UniProtKB-UniRule"/>
</dbReference>
<evidence type="ECO:0000256" key="9">
    <source>
        <dbReference type="RuleBase" id="RU003733"/>
    </source>
</evidence>
<evidence type="ECO:0000259" key="11">
    <source>
        <dbReference type="Pfam" id="PF00370"/>
    </source>
</evidence>
<keyword evidence="2 8" id="KW-0859">Xylose metabolism</keyword>
<dbReference type="GO" id="GO:0004856">
    <property type="term" value="F:D-xylulokinase activity"/>
    <property type="evidence" value="ECO:0007669"/>
    <property type="project" value="UniProtKB-UniRule"/>
</dbReference>
<dbReference type="OrthoDB" id="9805576at2"/>
<dbReference type="PANTHER" id="PTHR43095:SF6">
    <property type="entry name" value="XYLULOSE KINASE"/>
    <property type="match status" value="1"/>
</dbReference>
<comment type="catalytic activity">
    <reaction evidence="8 10">
        <text>D-xylulose + ATP = D-xylulose 5-phosphate + ADP + H(+)</text>
        <dbReference type="Rhea" id="RHEA:10964"/>
        <dbReference type="ChEBI" id="CHEBI:15378"/>
        <dbReference type="ChEBI" id="CHEBI:17140"/>
        <dbReference type="ChEBI" id="CHEBI:30616"/>
        <dbReference type="ChEBI" id="CHEBI:57737"/>
        <dbReference type="ChEBI" id="CHEBI:456216"/>
        <dbReference type="EC" id="2.7.1.17"/>
    </reaction>
</comment>
<reference evidence="13 14" key="1">
    <citation type="submission" date="2019-05" db="EMBL/GenBank/DDBJ databases">
        <title>Genome sequences of Thalassotalea litorea 1K03283.</title>
        <authorList>
            <person name="Zhang D."/>
        </authorList>
    </citation>
    <scope>NUCLEOTIDE SEQUENCE [LARGE SCALE GENOMIC DNA]</scope>
    <source>
        <strain evidence="13 14">MCCC 1K03283</strain>
    </source>
</reference>
<dbReference type="InterPro" id="IPR000577">
    <property type="entry name" value="Carb_kinase_FGGY"/>
</dbReference>
<dbReference type="AlphaFoldDB" id="A0A5R9IMF6"/>
<sequence>MYLGIDLGTSGVKVVVLDEQKQLVAQGSAPLEVSYPAPLHSEQNPQDWWQATNVAIQQIKHQQPDLLAKVVAVGLSGQMHGATLLDEYDNVIRPAILWNDGRSQQQCRQIEQMVPESRNITGNIAMPGFTAPKILWLQEHEPQAYQRIAKVLLPKDYLRFKMTGDYASDMSDSAGTLWLDVGKRSWSDEMLQACGLTQSHMPKLFEGNQPTGTLSAEIAKAWGMAEVPVAAGGGDNAAGAAGIGVINPGDAFLSLGTSGVYFVANETYKPNPDGALHTFCHCIDNTWHQMSVILSAASCLSWVIKLTGADNETSFLEEISALNFSEPGQVMFLPYLTGERTPHNDPDAKGVFIGLTQSTDRAELGRAVLEGVAFAFADGQKSLLDAGTPINQVSVIGGGSKSPLWGKILASVLNQTLIYRNGGDVGPAFGAANLARLAVSNETAASVCTSGEIIQTIGPDAVMSEFYAKQWQTYQQLYRSLKPIFRDLRPHI</sequence>
<gene>
    <name evidence="8 10 13" type="primary">xylB</name>
    <name evidence="13" type="ORF">FE810_04165</name>
</gene>
<dbReference type="InterPro" id="IPR018485">
    <property type="entry name" value="FGGY_C"/>
</dbReference>
<dbReference type="EC" id="2.7.1.17" evidence="8 10"/>
<evidence type="ECO:0000256" key="1">
    <source>
        <dbReference type="ARBA" id="ARBA00009156"/>
    </source>
</evidence>
<dbReference type="NCBIfam" id="TIGR01312">
    <property type="entry name" value="XylB"/>
    <property type="match status" value="1"/>
</dbReference>
<dbReference type="HAMAP" id="MF_02220">
    <property type="entry name" value="XylB"/>
    <property type="match status" value="1"/>
</dbReference>
<proteinExistence type="inferred from homology"/>
<dbReference type="InterPro" id="IPR043129">
    <property type="entry name" value="ATPase_NBD"/>
</dbReference>
<feature type="domain" description="Carbohydrate kinase FGGY N-terminal" evidence="11">
    <location>
        <begin position="1"/>
        <end position="242"/>
    </location>
</feature>
<evidence type="ECO:0000313" key="13">
    <source>
        <dbReference type="EMBL" id="TLU66715.1"/>
    </source>
</evidence>
<dbReference type="InterPro" id="IPR018483">
    <property type="entry name" value="Carb_kinase_FGGY_CS"/>
</dbReference>
<evidence type="ECO:0000256" key="4">
    <source>
        <dbReference type="ARBA" id="ARBA00022741"/>
    </source>
</evidence>
<organism evidence="13 14">
    <name type="scientific">Thalassotalea litorea</name>
    <dbReference type="NCBI Taxonomy" id="2020715"/>
    <lineage>
        <taxon>Bacteria</taxon>
        <taxon>Pseudomonadati</taxon>
        <taxon>Pseudomonadota</taxon>
        <taxon>Gammaproteobacteria</taxon>
        <taxon>Alteromonadales</taxon>
        <taxon>Colwelliaceae</taxon>
        <taxon>Thalassotalea</taxon>
    </lineage>
</organism>
<dbReference type="InterPro" id="IPR006000">
    <property type="entry name" value="Xylulokinase"/>
</dbReference>
<feature type="binding site" evidence="8">
    <location>
        <begin position="79"/>
        <end position="80"/>
    </location>
    <ligand>
        <name>substrate</name>
    </ligand>
</feature>
<dbReference type="PROSITE" id="PS00933">
    <property type="entry name" value="FGGY_KINASES_1"/>
    <property type="match status" value="1"/>
</dbReference>
<evidence type="ECO:0000256" key="10">
    <source>
        <dbReference type="RuleBase" id="RU364073"/>
    </source>
</evidence>
<accession>A0A5R9IMF6</accession>
<evidence type="ECO:0000256" key="6">
    <source>
        <dbReference type="ARBA" id="ARBA00022840"/>
    </source>
</evidence>
<dbReference type="InterPro" id="IPR018484">
    <property type="entry name" value="FGGY_N"/>
</dbReference>